<protein>
    <submittedName>
        <fullName evidence="1">Uncharacterized protein</fullName>
    </submittedName>
</protein>
<dbReference type="EMBL" id="LAZR01063127">
    <property type="protein sequence ID" value="KKK60125.1"/>
    <property type="molecule type" value="Genomic_DNA"/>
</dbReference>
<name>A0A0F8XGK1_9ZZZZ</name>
<accession>A0A0F8XGK1</accession>
<sequence length="155" mass="17560">MRVTTIPTEEDAQALATASSSVDGLRICRSSRRGERRGGRSSAVIHDHVVMVEYMFAVGAPPSTEVIVDNYIHDCVMCSDASQRTTLCYECAEVVEDGLGRLFTQITEAHQKVALARLRDYRRQRARDMDLRQEAEECRQQRRLLATRSREISGR</sequence>
<reference evidence="1" key="1">
    <citation type="journal article" date="2015" name="Nature">
        <title>Complex archaea that bridge the gap between prokaryotes and eukaryotes.</title>
        <authorList>
            <person name="Spang A."/>
            <person name="Saw J.H."/>
            <person name="Jorgensen S.L."/>
            <person name="Zaremba-Niedzwiedzka K."/>
            <person name="Martijn J."/>
            <person name="Lind A.E."/>
            <person name="van Eijk R."/>
            <person name="Schleper C."/>
            <person name="Guy L."/>
            <person name="Ettema T.J."/>
        </authorList>
    </citation>
    <scope>NUCLEOTIDE SEQUENCE</scope>
</reference>
<gene>
    <name evidence="1" type="ORF">LCGC14_3027490</name>
</gene>
<organism evidence="1">
    <name type="scientific">marine sediment metagenome</name>
    <dbReference type="NCBI Taxonomy" id="412755"/>
    <lineage>
        <taxon>unclassified sequences</taxon>
        <taxon>metagenomes</taxon>
        <taxon>ecological metagenomes</taxon>
    </lineage>
</organism>
<dbReference type="AlphaFoldDB" id="A0A0F8XGK1"/>
<evidence type="ECO:0000313" key="1">
    <source>
        <dbReference type="EMBL" id="KKK60125.1"/>
    </source>
</evidence>
<proteinExistence type="predicted"/>
<comment type="caution">
    <text evidence="1">The sequence shown here is derived from an EMBL/GenBank/DDBJ whole genome shotgun (WGS) entry which is preliminary data.</text>
</comment>